<sequence>MASVGEYVEPFYGEAIYCLALFLSPAICGNGQAIPSVHLEREDISLVEDMQSLCVEEEKVVELRFMCTITFTSLPDVSGVDVSSQDYSLRPELLADVTYPVKVRANGFVPLQIH</sequence>
<dbReference type="AlphaFoldDB" id="A0A4C1UPA0"/>
<protein>
    <submittedName>
        <fullName evidence="1">Uncharacterized protein</fullName>
    </submittedName>
</protein>
<dbReference type="EMBL" id="BGZK01000204">
    <property type="protein sequence ID" value="GBP28255.1"/>
    <property type="molecule type" value="Genomic_DNA"/>
</dbReference>
<name>A0A4C1UPA0_EUMVA</name>
<gene>
    <name evidence="1" type="ORF">EVAR_19105_1</name>
</gene>
<keyword evidence="2" id="KW-1185">Reference proteome</keyword>
<reference evidence="1 2" key="1">
    <citation type="journal article" date="2019" name="Commun. Biol.">
        <title>The bagworm genome reveals a unique fibroin gene that provides high tensile strength.</title>
        <authorList>
            <person name="Kono N."/>
            <person name="Nakamura H."/>
            <person name="Ohtoshi R."/>
            <person name="Tomita M."/>
            <person name="Numata K."/>
            <person name="Arakawa K."/>
        </authorList>
    </citation>
    <scope>NUCLEOTIDE SEQUENCE [LARGE SCALE GENOMIC DNA]</scope>
</reference>
<comment type="caution">
    <text evidence="1">The sequence shown here is derived from an EMBL/GenBank/DDBJ whole genome shotgun (WGS) entry which is preliminary data.</text>
</comment>
<evidence type="ECO:0000313" key="1">
    <source>
        <dbReference type="EMBL" id="GBP28255.1"/>
    </source>
</evidence>
<dbReference type="Proteomes" id="UP000299102">
    <property type="component" value="Unassembled WGS sequence"/>
</dbReference>
<organism evidence="1 2">
    <name type="scientific">Eumeta variegata</name>
    <name type="common">Bagworm moth</name>
    <name type="synonym">Eumeta japonica</name>
    <dbReference type="NCBI Taxonomy" id="151549"/>
    <lineage>
        <taxon>Eukaryota</taxon>
        <taxon>Metazoa</taxon>
        <taxon>Ecdysozoa</taxon>
        <taxon>Arthropoda</taxon>
        <taxon>Hexapoda</taxon>
        <taxon>Insecta</taxon>
        <taxon>Pterygota</taxon>
        <taxon>Neoptera</taxon>
        <taxon>Endopterygota</taxon>
        <taxon>Lepidoptera</taxon>
        <taxon>Glossata</taxon>
        <taxon>Ditrysia</taxon>
        <taxon>Tineoidea</taxon>
        <taxon>Psychidae</taxon>
        <taxon>Oiketicinae</taxon>
        <taxon>Eumeta</taxon>
    </lineage>
</organism>
<accession>A0A4C1UPA0</accession>
<proteinExistence type="predicted"/>
<evidence type="ECO:0000313" key="2">
    <source>
        <dbReference type="Proteomes" id="UP000299102"/>
    </source>
</evidence>